<keyword evidence="1" id="KW-0614">Plasmid</keyword>
<evidence type="ECO:0000313" key="1">
    <source>
        <dbReference type="EMBL" id="QTX13988.1"/>
    </source>
</evidence>
<proteinExistence type="predicted"/>
<organism evidence="1">
    <name type="scientific">Klebsiella pneumoniae</name>
    <dbReference type="NCBI Taxonomy" id="573"/>
    <lineage>
        <taxon>Bacteria</taxon>
        <taxon>Pseudomonadati</taxon>
        <taxon>Pseudomonadota</taxon>
        <taxon>Gammaproteobacteria</taxon>
        <taxon>Enterobacterales</taxon>
        <taxon>Enterobacteriaceae</taxon>
        <taxon>Klebsiella/Raoultella group</taxon>
        <taxon>Klebsiella</taxon>
        <taxon>Klebsiella pneumoniae complex</taxon>
    </lineage>
</organism>
<dbReference type="AlphaFoldDB" id="A0A8B0SVB1"/>
<protein>
    <submittedName>
        <fullName evidence="1">IncF plasmid conjugative transfer pilus assembly protein TraC</fullName>
    </submittedName>
</protein>
<dbReference type="EMBL" id="MN956836">
    <property type="protein sequence ID" value="QTX13988.1"/>
    <property type="molecule type" value="Genomic_DNA"/>
</dbReference>
<name>A0A8B0SVB1_KLEPN</name>
<reference evidence="1" key="1">
    <citation type="submission" date="2020-01" db="EMBL/GenBank/DDBJ databases">
        <authorList>
            <person name="Qin S."/>
        </authorList>
    </citation>
    <scope>NUCLEOTIDE SEQUENCE</scope>
    <source>
        <strain evidence="1">CVir17-16-YZ6g</strain>
        <plasmid evidence="1">p17-15-vir-like</plasmid>
    </source>
</reference>
<accession>A0A8B0SVB1</accession>
<geneLocation type="plasmid" evidence="1">
    <name>p17-15-vir-like</name>
</geneLocation>
<sequence>MFFSEIMIRFENVQQIVRLYVDRKMELCFYYRPV</sequence>